<comment type="caution">
    <text evidence="1">The sequence shown here is derived from an EMBL/GenBank/DDBJ whole genome shotgun (WGS) entry which is preliminary data.</text>
</comment>
<proteinExistence type="predicted"/>
<evidence type="ECO:0000313" key="1">
    <source>
        <dbReference type="EMBL" id="NDL56306.1"/>
    </source>
</evidence>
<dbReference type="AlphaFoldDB" id="A0A7K3LZ54"/>
<dbReference type="RefSeq" id="WP_162448911.1">
    <property type="nucleotide sequence ID" value="NZ_WLZY01000001.1"/>
</dbReference>
<keyword evidence="2" id="KW-1185">Reference proteome</keyword>
<gene>
    <name evidence="1" type="ORF">F7O44_04390</name>
</gene>
<dbReference type="EMBL" id="WLZY01000001">
    <property type="protein sequence ID" value="NDL56306.1"/>
    <property type="molecule type" value="Genomic_DNA"/>
</dbReference>
<protein>
    <recommendedName>
        <fullName evidence="3">Carboxypeptidase regulatory-like domain-containing protein</fullName>
    </recommendedName>
</protein>
<accession>A0A7K3LZ54</accession>
<evidence type="ECO:0008006" key="3">
    <source>
        <dbReference type="Google" id="ProtNLM"/>
    </source>
</evidence>
<organism evidence="1 2">
    <name type="scientific">Phytoactinopolyspora mesophila</name>
    <dbReference type="NCBI Taxonomy" id="2650750"/>
    <lineage>
        <taxon>Bacteria</taxon>
        <taxon>Bacillati</taxon>
        <taxon>Actinomycetota</taxon>
        <taxon>Actinomycetes</taxon>
        <taxon>Jiangellales</taxon>
        <taxon>Jiangellaceae</taxon>
        <taxon>Phytoactinopolyspora</taxon>
    </lineage>
</organism>
<reference evidence="1 2" key="1">
    <citation type="submission" date="2019-11" db="EMBL/GenBank/DDBJ databases">
        <authorList>
            <person name="Li X.-J."/>
            <person name="Feng X.-M."/>
        </authorList>
    </citation>
    <scope>NUCLEOTIDE SEQUENCE [LARGE SCALE GENOMIC DNA]</scope>
    <source>
        <strain evidence="1 2">XMNu-373</strain>
    </source>
</reference>
<name>A0A7K3LZ54_9ACTN</name>
<evidence type="ECO:0000313" key="2">
    <source>
        <dbReference type="Proteomes" id="UP000460435"/>
    </source>
</evidence>
<sequence>MDDPTAADHTLLADLRDALNRLDPPPAHLLDAAYNSLDWMDADAALAELVADSAVAAGVAIRAAQPPRVLTFDAGGATLVVEILTETQRSGAQPRRRVVGQLLPPGVADVEVRGTDGARVQVRSDAHGRFRATDVPAGSIAFSCRFDDPERNPFVTRWTGPGQQ</sequence>
<dbReference type="Proteomes" id="UP000460435">
    <property type="component" value="Unassembled WGS sequence"/>
</dbReference>